<evidence type="ECO:0000313" key="16">
    <source>
        <dbReference type="Proteomes" id="UP000095657"/>
    </source>
</evidence>
<evidence type="ECO:0000313" key="19">
    <source>
        <dbReference type="Proteomes" id="UP000284205"/>
    </source>
</evidence>
<evidence type="ECO:0000313" key="13">
    <source>
        <dbReference type="EMBL" id="RHD52382.1"/>
    </source>
</evidence>
<accession>A0A174NTQ4</accession>
<evidence type="ECO:0000313" key="10">
    <source>
        <dbReference type="EMBL" id="KAA5497642.1"/>
    </source>
</evidence>
<dbReference type="GeneID" id="75111753"/>
<keyword evidence="2" id="KW-0238">DNA-binding</keyword>
<dbReference type="EMBL" id="QSCS01000024">
    <property type="protein sequence ID" value="RGY24082.1"/>
    <property type="molecule type" value="Genomic_DNA"/>
</dbReference>
<dbReference type="PANTHER" id="PTHR43280:SF32">
    <property type="entry name" value="TRANSCRIPTIONAL REGULATORY PROTEIN"/>
    <property type="match status" value="1"/>
</dbReference>
<dbReference type="Proteomes" id="UP000283512">
    <property type="component" value="Unassembled WGS sequence"/>
</dbReference>
<dbReference type="PANTHER" id="PTHR43280">
    <property type="entry name" value="ARAC-FAMILY TRANSCRIPTIONAL REGULATOR"/>
    <property type="match status" value="1"/>
</dbReference>
<reference evidence="22 23" key="3">
    <citation type="journal article" date="2019" name="Nat. Med.">
        <title>A library of human gut bacterial isolates paired with longitudinal multiomics data enables mechanistic microbiome research.</title>
        <authorList>
            <person name="Poyet M."/>
            <person name="Groussin M."/>
            <person name="Gibbons S.M."/>
            <person name="Avila-Pacheco J."/>
            <person name="Jiang X."/>
            <person name="Kearney S.M."/>
            <person name="Perrotta A.R."/>
            <person name="Berdy B."/>
            <person name="Zhao S."/>
            <person name="Lieberman T.D."/>
            <person name="Swanson P.K."/>
            <person name="Smith M."/>
            <person name="Roesemann S."/>
            <person name="Alexander J.E."/>
            <person name="Rich S.A."/>
            <person name="Livny J."/>
            <person name="Vlamakis H."/>
            <person name="Clish C."/>
            <person name="Bullock K."/>
            <person name="Deik A."/>
            <person name="Scott J."/>
            <person name="Pierce K.A."/>
            <person name="Xavier R.J."/>
            <person name="Alm E.J."/>
        </authorList>
    </citation>
    <scope>NUCLEOTIDE SEQUENCE [LARGE SCALE GENOMIC DNA]</scope>
    <source>
        <strain evidence="10 22">BIOML-A19</strain>
        <strain evidence="9 25">BIOML-A21</strain>
        <strain evidence="8 23">BIOML-A25</strain>
        <strain evidence="7 24">BIOML-A31</strain>
    </source>
</reference>
<evidence type="ECO:0000313" key="12">
    <source>
        <dbReference type="EMBL" id="RGY24082.1"/>
    </source>
</evidence>
<keyword evidence="3" id="KW-0804">Transcription</keyword>
<evidence type="ECO:0000313" key="18">
    <source>
        <dbReference type="Proteomes" id="UP000283512"/>
    </source>
</evidence>
<protein>
    <submittedName>
        <fullName evidence="7">AraC family transcriptional regulator</fullName>
    </submittedName>
    <submittedName>
        <fullName evidence="15">Helix-turn-helix domain-containing protein</fullName>
    </submittedName>
    <submittedName>
        <fullName evidence="5">Transcriptional regulator, AraC family</fullName>
        <ecNumber evidence="5">2.1.1.-</ecNumber>
    </submittedName>
</protein>
<evidence type="ECO:0000256" key="2">
    <source>
        <dbReference type="ARBA" id="ARBA00023125"/>
    </source>
</evidence>
<evidence type="ECO:0000313" key="17">
    <source>
        <dbReference type="Proteomes" id="UP000095725"/>
    </source>
</evidence>
<dbReference type="GO" id="GO:0032259">
    <property type="term" value="P:methylation"/>
    <property type="evidence" value="ECO:0007669"/>
    <property type="project" value="UniProtKB-KW"/>
</dbReference>
<dbReference type="PRINTS" id="PR00032">
    <property type="entry name" value="HTHARAC"/>
</dbReference>
<dbReference type="EMBL" id="VVYF01000004">
    <property type="protein sequence ID" value="KAA5494168.1"/>
    <property type="molecule type" value="Genomic_DNA"/>
</dbReference>
<keyword evidence="5" id="KW-0808">Transferase</keyword>
<evidence type="ECO:0000313" key="24">
    <source>
        <dbReference type="Proteomes" id="UP000475905"/>
    </source>
</evidence>
<evidence type="ECO:0000313" key="6">
    <source>
        <dbReference type="EMBL" id="CUP67396.1"/>
    </source>
</evidence>
<dbReference type="EMBL" id="QRKD01000010">
    <property type="protein sequence ID" value="RHH89531.1"/>
    <property type="molecule type" value="Genomic_DNA"/>
</dbReference>
<evidence type="ECO:0000259" key="4">
    <source>
        <dbReference type="PROSITE" id="PS01124"/>
    </source>
</evidence>
<evidence type="ECO:0000313" key="14">
    <source>
        <dbReference type="EMBL" id="RHH89531.1"/>
    </source>
</evidence>
<dbReference type="AlphaFoldDB" id="A0A174NTQ4"/>
<dbReference type="InterPro" id="IPR009057">
    <property type="entry name" value="Homeodomain-like_sf"/>
</dbReference>
<evidence type="ECO:0000313" key="22">
    <source>
        <dbReference type="Proteomes" id="UP000368418"/>
    </source>
</evidence>
<dbReference type="GO" id="GO:0043565">
    <property type="term" value="F:sequence-specific DNA binding"/>
    <property type="evidence" value="ECO:0007669"/>
    <property type="project" value="InterPro"/>
</dbReference>
<dbReference type="Proteomes" id="UP000427825">
    <property type="component" value="Unassembled WGS sequence"/>
</dbReference>
<dbReference type="SMART" id="SM00342">
    <property type="entry name" value="HTH_ARAC"/>
    <property type="match status" value="1"/>
</dbReference>
<dbReference type="GO" id="GO:0003700">
    <property type="term" value="F:DNA-binding transcription factor activity"/>
    <property type="evidence" value="ECO:0007669"/>
    <property type="project" value="InterPro"/>
</dbReference>
<evidence type="ECO:0000313" key="8">
    <source>
        <dbReference type="EMBL" id="KAA5477694.1"/>
    </source>
</evidence>
<dbReference type="Proteomes" id="UP000491168">
    <property type="component" value="Unassembled WGS sequence"/>
</dbReference>
<proteinExistence type="predicted"/>
<dbReference type="Proteomes" id="UP000284431">
    <property type="component" value="Unassembled WGS sequence"/>
</dbReference>
<name>A0A174NTQ4_9BACE</name>
<dbReference type="Proteomes" id="UP000368418">
    <property type="component" value="Unassembled WGS sequence"/>
</dbReference>
<dbReference type="STRING" id="47678.ERS852494_02803"/>
<dbReference type="EC" id="2.1.1.-" evidence="5"/>
<feature type="domain" description="HTH araC/xylS-type" evidence="4">
    <location>
        <begin position="192"/>
        <end position="290"/>
    </location>
</feature>
<dbReference type="Proteomes" id="UP000475905">
    <property type="component" value="Unassembled WGS sequence"/>
</dbReference>
<dbReference type="EMBL" id="VVYJ01000004">
    <property type="protein sequence ID" value="KAA5477694.1"/>
    <property type="molecule type" value="Genomic_DNA"/>
</dbReference>
<evidence type="ECO:0000313" key="15">
    <source>
        <dbReference type="EMBL" id="UVQ97175.1"/>
    </source>
</evidence>
<keyword evidence="1" id="KW-0805">Transcription regulation</keyword>
<evidence type="ECO:0000313" key="9">
    <source>
        <dbReference type="EMBL" id="KAA5494168.1"/>
    </source>
</evidence>
<dbReference type="PROSITE" id="PS01124">
    <property type="entry name" value="HTH_ARAC_FAMILY_2"/>
    <property type="match status" value="1"/>
</dbReference>
<evidence type="ECO:0000256" key="3">
    <source>
        <dbReference type="ARBA" id="ARBA00023163"/>
    </source>
</evidence>
<dbReference type="GO" id="GO:0008168">
    <property type="term" value="F:methyltransferase activity"/>
    <property type="evidence" value="ECO:0007669"/>
    <property type="project" value="UniProtKB-KW"/>
</dbReference>
<reference evidence="16 17" key="1">
    <citation type="submission" date="2015-09" db="EMBL/GenBank/DDBJ databases">
        <authorList>
            <consortium name="Pathogen Informatics"/>
        </authorList>
    </citation>
    <scope>NUCLEOTIDE SEQUENCE [LARGE SCALE GENOMIC DNA]</scope>
    <source>
        <strain evidence="6 16">2789STDY5834880</strain>
        <strain evidence="5 17">2789STDY5834946</strain>
    </source>
</reference>
<evidence type="ECO:0000313" key="7">
    <source>
        <dbReference type="EMBL" id="KAA5463963.1"/>
    </source>
</evidence>
<dbReference type="Proteomes" id="UP000284689">
    <property type="component" value="Unassembled WGS sequence"/>
</dbReference>
<dbReference type="Proteomes" id="UP000095725">
    <property type="component" value="Unassembled WGS sequence"/>
</dbReference>
<evidence type="ECO:0000313" key="5">
    <source>
        <dbReference type="EMBL" id="CUP49395.1"/>
    </source>
</evidence>
<keyword evidence="5" id="KW-0489">Methyltransferase</keyword>
<dbReference type="EMBL" id="QRUO01000010">
    <property type="protein sequence ID" value="RGR70598.1"/>
    <property type="molecule type" value="Genomic_DNA"/>
</dbReference>
<dbReference type="InterPro" id="IPR018060">
    <property type="entry name" value="HTH_AraC"/>
</dbReference>
<dbReference type="Gene3D" id="1.10.10.60">
    <property type="entry name" value="Homeodomain-like"/>
    <property type="match status" value="1"/>
</dbReference>
<dbReference type="EMBL" id="VVYP01000008">
    <property type="protein sequence ID" value="KAA5463963.1"/>
    <property type="molecule type" value="Genomic_DNA"/>
</dbReference>
<organism evidence="5 17">
    <name type="scientific">Bacteroides caccae</name>
    <dbReference type="NCBI Taxonomy" id="47678"/>
    <lineage>
        <taxon>Bacteria</taxon>
        <taxon>Pseudomonadati</taxon>
        <taxon>Bacteroidota</taxon>
        <taxon>Bacteroidia</taxon>
        <taxon>Bacteroidales</taxon>
        <taxon>Bacteroidaceae</taxon>
        <taxon>Bacteroides</taxon>
    </lineage>
</organism>
<dbReference type="Proteomes" id="UP000095657">
    <property type="component" value="Unassembled WGS sequence"/>
</dbReference>
<dbReference type="Proteomes" id="UP001060260">
    <property type="component" value="Chromosome"/>
</dbReference>
<dbReference type="KEGG" id="bcac:CGC64_02320"/>
<dbReference type="InterPro" id="IPR020449">
    <property type="entry name" value="Tscrpt_reg_AraC-type_HTH"/>
</dbReference>
<evidence type="ECO:0000313" key="21">
    <source>
        <dbReference type="Proteomes" id="UP000284689"/>
    </source>
</evidence>
<dbReference type="Proteomes" id="UP000284205">
    <property type="component" value="Unassembled WGS sequence"/>
</dbReference>
<dbReference type="EMBL" id="QSJD01000003">
    <property type="protein sequence ID" value="RHD52382.1"/>
    <property type="molecule type" value="Genomic_DNA"/>
</dbReference>
<evidence type="ECO:0000256" key="1">
    <source>
        <dbReference type="ARBA" id="ARBA00023015"/>
    </source>
</evidence>
<reference evidence="15" key="4">
    <citation type="submission" date="2022-08" db="EMBL/GenBank/DDBJ databases">
        <title>Genome Sequencing of Bacteroides fragilis Group Isolates with Nanopore Technology.</title>
        <authorList>
            <person name="Tisza M.J."/>
            <person name="Smith D."/>
            <person name="Dekker J.P."/>
        </authorList>
    </citation>
    <scope>NUCLEOTIDE SEQUENCE</scope>
    <source>
        <strain evidence="15">BFG-474</strain>
    </source>
</reference>
<reference evidence="18 19" key="2">
    <citation type="submission" date="2018-08" db="EMBL/GenBank/DDBJ databases">
        <title>A genome reference for cultivated species of the human gut microbiota.</title>
        <authorList>
            <person name="Zou Y."/>
            <person name="Xue W."/>
            <person name="Luo G."/>
        </authorList>
    </citation>
    <scope>NUCLEOTIDE SEQUENCE [LARGE SCALE GENOMIC DNA]</scope>
    <source>
        <strain evidence="11 19">AF24-29LB</strain>
        <strain evidence="14 18">AM16-49B</strain>
        <strain evidence="13 21">AM31-16AC</strain>
        <strain evidence="12 20">OF02-6LB</strain>
    </source>
</reference>
<evidence type="ECO:0000313" key="20">
    <source>
        <dbReference type="Proteomes" id="UP000284431"/>
    </source>
</evidence>
<evidence type="ECO:0000313" key="25">
    <source>
        <dbReference type="Proteomes" id="UP000491168"/>
    </source>
</evidence>
<gene>
    <name evidence="5" type="primary">adaA_1</name>
    <name evidence="6" type="synonym">adaA_2</name>
    <name evidence="14" type="ORF">DW190_11850</name>
    <name evidence="13" type="ORF">DW794_02755</name>
    <name evidence="11" type="ORF">DWY26_12275</name>
    <name evidence="12" type="ORF">DXA49_14745</name>
    <name evidence="6" type="ORF">ERS852494_02803</name>
    <name evidence="5" type="ORF">ERS852558_00350</name>
    <name evidence="10" type="ORF">F2Y31_12955</name>
    <name evidence="9" type="ORF">F2Y35_04855</name>
    <name evidence="7" type="ORF">F2Y36_08665</name>
    <name evidence="8" type="ORF">F2Y39_08760</name>
    <name evidence="15" type="ORF">NXW23_01975</name>
</gene>
<dbReference type="Pfam" id="PF12833">
    <property type="entry name" value="HTH_18"/>
    <property type="match status" value="1"/>
</dbReference>
<accession>A0A221JLX6</accession>
<dbReference type="EMBL" id="CZBL01000001">
    <property type="protein sequence ID" value="CUP49395.1"/>
    <property type="molecule type" value="Genomic_DNA"/>
</dbReference>
<sequence length="291" mass="33356">MDTQQDRLLQFDRDLLSGKNICSSRGVLVTFPSSLKKLFHMKGLGVIICHRGSFQFSLNQKVCSAKAGESLFIPEEGAFQVLQESEDMEVQILIYQIEPIRDIMGNAVVTMYMYSRITPDEPSCVWTTGEEEEITKYMSLLDSAVEVEENPFKLYEQKLLLLALTYRICSMYNRKLVNDGEEAGGRKNEVFIRLIQLIEKYYMQERGVEFYADKLCLSPKYLSAVSKSICGYTVQELVFKAIIRKSISLLKNTQQDIQEISNAFGFPNASYFGTFFKKQVGMSPQQYRKSL</sequence>
<evidence type="ECO:0000313" key="23">
    <source>
        <dbReference type="Proteomes" id="UP000427825"/>
    </source>
</evidence>
<dbReference type="SUPFAM" id="SSF46689">
    <property type="entry name" value="Homeodomain-like"/>
    <property type="match status" value="1"/>
</dbReference>
<dbReference type="EMBL" id="CZAI01000006">
    <property type="protein sequence ID" value="CUP67396.1"/>
    <property type="molecule type" value="Genomic_DNA"/>
</dbReference>
<dbReference type="EMBL" id="VVYD01000011">
    <property type="protein sequence ID" value="KAA5497642.1"/>
    <property type="molecule type" value="Genomic_DNA"/>
</dbReference>
<dbReference type="EMBL" id="CP103166">
    <property type="protein sequence ID" value="UVQ97175.1"/>
    <property type="molecule type" value="Genomic_DNA"/>
</dbReference>
<evidence type="ECO:0000313" key="11">
    <source>
        <dbReference type="EMBL" id="RGR70598.1"/>
    </source>
</evidence>
<dbReference type="RefSeq" id="WP_005675304.1">
    <property type="nucleotide sequence ID" value="NZ_CABMOQ010000014.1"/>
</dbReference>